<evidence type="ECO:0000313" key="2">
    <source>
        <dbReference type="EMBL" id="TFY58192.1"/>
    </source>
</evidence>
<dbReference type="EMBL" id="SEKV01000375">
    <property type="protein sequence ID" value="TFY58192.1"/>
    <property type="molecule type" value="Genomic_DNA"/>
</dbReference>
<dbReference type="Proteomes" id="UP000298390">
    <property type="component" value="Unassembled WGS sequence"/>
</dbReference>
<proteinExistence type="predicted"/>
<organism evidence="2 3">
    <name type="scientific">Rhodofomes roseus</name>
    <dbReference type="NCBI Taxonomy" id="34475"/>
    <lineage>
        <taxon>Eukaryota</taxon>
        <taxon>Fungi</taxon>
        <taxon>Dikarya</taxon>
        <taxon>Basidiomycota</taxon>
        <taxon>Agaricomycotina</taxon>
        <taxon>Agaricomycetes</taxon>
        <taxon>Polyporales</taxon>
        <taxon>Rhodofomes</taxon>
    </lineage>
</organism>
<gene>
    <name evidence="2" type="ORF">EVJ58_g6567</name>
</gene>
<accession>A0A4Y9Y7N3</accession>
<sequence>MDALTGYLAALDCFPVSPQPLETQTPPLMLLLAVSILGIFSLDLAVSAGAAPPTPSGVTIIFAGEVAAFCSAAHQEPEDSSHILIRAAPATLIIAKLSGGKHAIICAPSAVLPGRPDQRWIILPKNTEFRIDEATLSVAWIQYGEEGDIQQFSVKLHSAEDFWTFVQRSDSYGIAGPSENTDAKDEEVRVEDELEVMDICNDFDACVDYGAFDERLTHAWDTIRQAATNMLQIFICYILMSILIAGYGKALAMKGMHGPDQ</sequence>
<keyword evidence="1" id="KW-0812">Transmembrane</keyword>
<reference evidence="2 3" key="1">
    <citation type="submission" date="2019-01" db="EMBL/GenBank/DDBJ databases">
        <title>Genome sequencing of the rare red list fungi Fomitopsis rosea.</title>
        <authorList>
            <person name="Buettner E."/>
            <person name="Kellner H."/>
        </authorList>
    </citation>
    <scope>NUCLEOTIDE SEQUENCE [LARGE SCALE GENOMIC DNA]</scope>
    <source>
        <strain evidence="2 3">DSM 105464</strain>
    </source>
</reference>
<feature type="transmembrane region" description="Helical" evidence="1">
    <location>
        <begin position="230"/>
        <end position="248"/>
    </location>
</feature>
<protein>
    <submittedName>
        <fullName evidence="2">Uncharacterized protein</fullName>
    </submittedName>
</protein>
<evidence type="ECO:0000313" key="3">
    <source>
        <dbReference type="Proteomes" id="UP000298390"/>
    </source>
</evidence>
<dbReference type="AlphaFoldDB" id="A0A4Y9Y7N3"/>
<feature type="transmembrane region" description="Helical" evidence="1">
    <location>
        <begin position="28"/>
        <end position="46"/>
    </location>
</feature>
<comment type="caution">
    <text evidence="2">The sequence shown here is derived from an EMBL/GenBank/DDBJ whole genome shotgun (WGS) entry which is preliminary data.</text>
</comment>
<evidence type="ECO:0000256" key="1">
    <source>
        <dbReference type="SAM" id="Phobius"/>
    </source>
</evidence>
<keyword evidence="1" id="KW-1133">Transmembrane helix</keyword>
<keyword evidence="1" id="KW-0472">Membrane</keyword>
<name>A0A4Y9Y7N3_9APHY</name>